<feature type="compositionally biased region" description="Basic and acidic residues" evidence="1">
    <location>
        <begin position="66"/>
        <end position="81"/>
    </location>
</feature>
<evidence type="ECO:0000313" key="3">
    <source>
        <dbReference type="Proteomes" id="UP000179807"/>
    </source>
</evidence>
<dbReference type="OrthoDB" id="10534925at2759"/>
<protein>
    <submittedName>
        <fullName evidence="2">Uncharacterized protein</fullName>
    </submittedName>
</protein>
<sequence>MKKSRKPIEPQKVDNFEFSASDFQIPQLAEDEEEPLVKQTPVKPTQQKQASQGQVSARKQATNNSNKDDKNDEIGMPKKLEQSPSKRQSQIPVSKRSHPDLPPDADVLERSLHVKFSFKDDTFSKPPQKASHVKWYEDDAFDKVEEPDFSFELMMTAEGEDPVFCIDGDYYDSSGRMLSVQQGKGKVIFVTEDGYETNETDE</sequence>
<accession>A0A1J4K434</accession>
<keyword evidence="3" id="KW-1185">Reference proteome</keyword>
<dbReference type="EMBL" id="MLAK01000800">
    <property type="protein sequence ID" value="OHT04253.1"/>
    <property type="molecule type" value="Genomic_DNA"/>
</dbReference>
<evidence type="ECO:0000256" key="1">
    <source>
        <dbReference type="SAM" id="MobiDB-lite"/>
    </source>
</evidence>
<dbReference type="GeneID" id="94840797"/>
<reference evidence="2" key="1">
    <citation type="submission" date="2016-10" db="EMBL/GenBank/DDBJ databases">
        <authorList>
            <person name="Benchimol M."/>
            <person name="Almeida L.G."/>
            <person name="Vasconcelos A.T."/>
            <person name="Perreira-Neves A."/>
            <person name="Rosa I.A."/>
            <person name="Tasca T."/>
            <person name="Bogo M.R."/>
            <person name="de Souza W."/>
        </authorList>
    </citation>
    <scope>NUCLEOTIDE SEQUENCE [LARGE SCALE GENOMIC DNA]</scope>
    <source>
        <strain evidence="2">K</strain>
    </source>
</reference>
<name>A0A1J4K434_9EUKA</name>
<dbReference type="RefSeq" id="XP_068357389.1">
    <property type="nucleotide sequence ID" value="XM_068506093.1"/>
</dbReference>
<dbReference type="AlphaFoldDB" id="A0A1J4K434"/>
<gene>
    <name evidence="2" type="ORF">TRFO_28304</name>
</gene>
<feature type="compositionally biased region" description="Polar residues" evidence="1">
    <location>
        <begin position="50"/>
        <end position="65"/>
    </location>
</feature>
<feature type="compositionally biased region" description="Basic and acidic residues" evidence="1">
    <location>
        <begin position="97"/>
        <end position="108"/>
    </location>
</feature>
<evidence type="ECO:0000313" key="2">
    <source>
        <dbReference type="EMBL" id="OHT04253.1"/>
    </source>
</evidence>
<dbReference type="VEuPathDB" id="TrichDB:TRFO_28304"/>
<feature type="compositionally biased region" description="Basic and acidic residues" evidence="1">
    <location>
        <begin position="1"/>
        <end position="15"/>
    </location>
</feature>
<feature type="compositionally biased region" description="Low complexity" evidence="1">
    <location>
        <begin position="37"/>
        <end position="49"/>
    </location>
</feature>
<dbReference type="Proteomes" id="UP000179807">
    <property type="component" value="Unassembled WGS sequence"/>
</dbReference>
<comment type="caution">
    <text evidence="2">The sequence shown here is derived from an EMBL/GenBank/DDBJ whole genome shotgun (WGS) entry which is preliminary data.</text>
</comment>
<feature type="region of interest" description="Disordered" evidence="1">
    <location>
        <begin position="1"/>
        <end position="108"/>
    </location>
</feature>
<organism evidence="2 3">
    <name type="scientific">Tritrichomonas foetus</name>
    <dbReference type="NCBI Taxonomy" id="1144522"/>
    <lineage>
        <taxon>Eukaryota</taxon>
        <taxon>Metamonada</taxon>
        <taxon>Parabasalia</taxon>
        <taxon>Tritrichomonadida</taxon>
        <taxon>Tritrichomonadidae</taxon>
        <taxon>Tritrichomonas</taxon>
    </lineage>
</organism>
<feature type="compositionally biased region" description="Polar residues" evidence="1">
    <location>
        <begin position="82"/>
        <end position="92"/>
    </location>
</feature>
<proteinExistence type="predicted"/>